<comment type="caution">
    <text evidence="2">The sequence shown here is derived from an EMBL/GenBank/DDBJ whole genome shotgun (WGS) entry which is preliminary data.</text>
</comment>
<accession>V2XB32</accession>
<evidence type="ECO:0000313" key="3">
    <source>
        <dbReference type="Proteomes" id="UP000017559"/>
    </source>
</evidence>
<sequence>MISLLIVALFTVPALIYACEEHCMNGTSDEFKRRYSPIFLNFFKQAEKDLDVPNSLRPLWAAWDGAASDCLRETIFHHFRGKCQRNGIEPEGCPNPSCPVRCGTPGSMVYHYPILERLAFIAVHNTYSNLTQPNSHVVQQIRDRVSNSKSKRDIAYMRFQPRAYAHNIPLPFYFMREPFTIRSSADEGLYTRESPGHLEVVLEKLAVGLKQHCGYEEHSTKGLADRCSWKEEMKEFILQYP</sequence>
<dbReference type="OrthoDB" id="3255642at2759"/>
<dbReference type="KEGG" id="mrr:Moror_16443"/>
<proteinExistence type="predicted"/>
<feature type="signal peptide" evidence="1">
    <location>
        <begin position="1"/>
        <end position="18"/>
    </location>
</feature>
<name>V2XB32_MONRO</name>
<protein>
    <recommendedName>
        <fullName evidence="4">Secreted protein</fullName>
    </recommendedName>
</protein>
<keyword evidence="1" id="KW-0732">Signal</keyword>
<evidence type="ECO:0008006" key="4">
    <source>
        <dbReference type="Google" id="ProtNLM"/>
    </source>
</evidence>
<feature type="chain" id="PRO_5004711378" description="Secreted protein" evidence="1">
    <location>
        <begin position="19"/>
        <end position="241"/>
    </location>
</feature>
<evidence type="ECO:0000256" key="1">
    <source>
        <dbReference type="SAM" id="SignalP"/>
    </source>
</evidence>
<reference evidence="2 3" key="1">
    <citation type="journal article" date="2014" name="BMC Genomics">
        <title>Genome and secretome analysis of the hemibiotrophic fungal pathogen, Moniliophthora roreri, which causes frosty pod rot disease of cacao: mechanisms of the biotrophic and necrotrophic phases.</title>
        <authorList>
            <person name="Meinhardt L.W."/>
            <person name="Costa G.G.L."/>
            <person name="Thomazella D.P.T."/>
            <person name="Teixeira P.J.P.L."/>
            <person name="Carazzolle M.F."/>
            <person name="Schuster S.C."/>
            <person name="Carlson J.E."/>
            <person name="Guiltinan M.J."/>
            <person name="Mieczkowski P."/>
            <person name="Farmer A."/>
            <person name="Ramaraj T."/>
            <person name="Crozier J."/>
            <person name="Davis R.E."/>
            <person name="Shao J."/>
            <person name="Melnick R.L."/>
            <person name="Pereira G.A.G."/>
            <person name="Bailey B.A."/>
        </authorList>
    </citation>
    <scope>NUCLEOTIDE SEQUENCE [LARGE SCALE GENOMIC DNA]</scope>
    <source>
        <strain evidence="2 3">MCA 2997</strain>
    </source>
</reference>
<keyword evidence="3" id="KW-1185">Reference proteome</keyword>
<dbReference type="AlphaFoldDB" id="V2XB32"/>
<evidence type="ECO:0000313" key="2">
    <source>
        <dbReference type="EMBL" id="ESK90942.1"/>
    </source>
</evidence>
<dbReference type="HOGENOM" id="CLU_061599_0_0_1"/>
<dbReference type="Proteomes" id="UP000017559">
    <property type="component" value="Unassembled WGS sequence"/>
</dbReference>
<dbReference type="EMBL" id="AWSO01000395">
    <property type="protein sequence ID" value="ESK90942.1"/>
    <property type="molecule type" value="Genomic_DNA"/>
</dbReference>
<organism evidence="2 3">
    <name type="scientific">Moniliophthora roreri (strain MCA 2997)</name>
    <name type="common">Cocoa frosty pod rot fungus</name>
    <name type="synonym">Crinipellis roreri</name>
    <dbReference type="NCBI Taxonomy" id="1381753"/>
    <lineage>
        <taxon>Eukaryota</taxon>
        <taxon>Fungi</taxon>
        <taxon>Dikarya</taxon>
        <taxon>Basidiomycota</taxon>
        <taxon>Agaricomycotina</taxon>
        <taxon>Agaricomycetes</taxon>
        <taxon>Agaricomycetidae</taxon>
        <taxon>Agaricales</taxon>
        <taxon>Marasmiineae</taxon>
        <taxon>Marasmiaceae</taxon>
        <taxon>Moniliophthora</taxon>
    </lineage>
</organism>
<gene>
    <name evidence="2" type="ORF">Moror_16443</name>
</gene>